<dbReference type="Proteomes" id="UP000503580">
    <property type="component" value="Chromosome"/>
</dbReference>
<evidence type="ECO:0000259" key="1">
    <source>
        <dbReference type="Pfam" id="PF08340"/>
    </source>
</evidence>
<sequence>SINADVTNSAIELKVLIEQMREQIQNIE</sequence>
<reference evidence="2 3" key="1">
    <citation type="submission" date="2020-02" db="EMBL/GenBank/DDBJ databases">
        <title>Whole genome PO2S7.</title>
        <authorList>
            <person name="Singha K.M."/>
        </authorList>
    </citation>
    <scope>NUCLEOTIDE SEQUENCE [LARGE SCALE GENOMIC DNA]</scope>
    <source>
        <strain evidence="2 3">PO2S7</strain>
    </source>
</reference>
<dbReference type="InterPro" id="IPR013551">
    <property type="entry name" value="YicC-like_C"/>
</dbReference>
<keyword evidence="3" id="KW-1185">Reference proteome</keyword>
<feature type="domain" description="Endoribonuclease YicC-like C-terminal" evidence="1">
    <location>
        <begin position="3"/>
        <end position="28"/>
    </location>
</feature>
<name>A0A6G9RRU7_9ENTR</name>
<accession>A0A6G9RRU7</accession>
<dbReference type="KEGG" id="kgn:GY169_01075"/>
<proteinExistence type="predicted"/>
<evidence type="ECO:0000313" key="2">
    <source>
        <dbReference type="EMBL" id="QIR29562.1"/>
    </source>
</evidence>
<feature type="non-terminal residue" evidence="2">
    <location>
        <position position="1"/>
    </location>
</feature>
<evidence type="ECO:0000313" key="3">
    <source>
        <dbReference type="Proteomes" id="UP000503580"/>
    </source>
</evidence>
<dbReference type="Pfam" id="PF08340">
    <property type="entry name" value="YicC-like_C"/>
    <property type="match status" value="1"/>
</dbReference>
<protein>
    <submittedName>
        <fullName evidence="2">DUF1732 domain-containing protein</fullName>
    </submittedName>
</protein>
<gene>
    <name evidence="2" type="ORF">GY169_01075</name>
</gene>
<organism evidence="2 3">
    <name type="scientific">Kluyvera genomosp. 3</name>
    <dbReference type="NCBI Taxonomy" id="2774055"/>
    <lineage>
        <taxon>Bacteria</taxon>
        <taxon>Pseudomonadati</taxon>
        <taxon>Pseudomonadota</taxon>
        <taxon>Gammaproteobacteria</taxon>
        <taxon>Enterobacterales</taxon>
        <taxon>Enterobacteriaceae</taxon>
        <taxon>Kluyvera</taxon>
    </lineage>
</organism>
<dbReference type="AlphaFoldDB" id="A0A6G9RRU7"/>
<dbReference type="EMBL" id="CP050321">
    <property type="protein sequence ID" value="QIR29562.1"/>
    <property type="molecule type" value="Genomic_DNA"/>
</dbReference>